<accession>A0A4Z2GBA0</accession>
<evidence type="ECO:0000313" key="3">
    <source>
        <dbReference type="Proteomes" id="UP000314294"/>
    </source>
</evidence>
<feature type="region of interest" description="Disordered" evidence="1">
    <location>
        <begin position="1"/>
        <end position="30"/>
    </location>
</feature>
<evidence type="ECO:0000313" key="2">
    <source>
        <dbReference type="EMBL" id="TNN50897.1"/>
    </source>
</evidence>
<sequence>MSLSRRRRGERRGRGGNTRNPGWRRLGKSVPATIQNQHSAVAMVTASPPPRGPLIIREAAP</sequence>
<dbReference type="Proteomes" id="UP000314294">
    <property type="component" value="Unassembled WGS sequence"/>
</dbReference>
<dbReference type="EMBL" id="SRLO01000602">
    <property type="protein sequence ID" value="TNN50897.1"/>
    <property type="molecule type" value="Genomic_DNA"/>
</dbReference>
<evidence type="ECO:0000256" key="1">
    <source>
        <dbReference type="SAM" id="MobiDB-lite"/>
    </source>
</evidence>
<proteinExistence type="predicted"/>
<keyword evidence="3" id="KW-1185">Reference proteome</keyword>
<protein>
    <submittedName>
        <fullName evidence="2">Uncharacterized protein</fullName>
    </submittedName>
</protein>
<comment type="caution">
    <text evidence="2">The sequence shown here is derived from an EMBL/GenBank/DDBJ whole genome shotgun (WGS) entry which is preliminary data.</text>
</comment>
<feature type="compositionally biased region" description="Basic residues" evidence="1">
    <location>
        <begin position="1"/>
        <end position="11"/>
    </location>
</feature>
<dbReference type="AlphaFoldDB" id="A0A4Z2GBA0"/>
<reference evidence="2 3" key="1">
    <citation type="submission" date="2019-03" db="EMBL/GenBank/DDBJ databases">
        <title>First draft genome of Liparis tanakae, snailfish: a comprehensive survey of snailfish specific genes.</title>
        <authorList>
            <person name="Kim W."/>
            <person name="Song I."/>
            <person name="Jeong J.-H."/>
            <person name="Kim D."/>
            <person name="Kim S."/>
            <person name="Ryu S."/>
            <person name="Song J.Y."/>
            <person name="Lee S.K."/>
        </authorList>
    </citation>
    <scope>NUCLEOTIDE SEQUENCE [LARGE SCALE GENOMIC DNA]</scope>
    <source>
        <tissue evidence="2">Muscle</tissue>
    </source>
</reference>
<gene>
    <name evidence="2" type="ORF">EYF80_038921</name>
</gene>
<name>A0A4Z2GBA0_9TELE</name>
<organism evidence="2 3">
    <name type="scientific">Liparis tanakae</name>
    <name type="common">Tanaka's snailfish</name>
    <dbReference type="NCBI Taxonomy" id="230148"/>
    <lineage>
        <taxon>Eukaryota</taxon>
        <taxon>Metazoa</taxon>
        <taxon>Chordata</taxon>
        <taxon>Craniata</taxon>
        <taxon>Vertebrata</taxon>
        <taxon>Euteleostomi</taxon>
        <taxon>Actinopterygii</taxon>
        <taxon>Neopterygii</taxon>
        <taxon>Teleostei</taxon>
        <taxon>Neoteleostei</taxon>
        <taxon>Acanthomorphata</taxon>
        <taxon>Eupercaria</taxon>
        <taxon>Perciformes</taxon>
        <taxon>Cottioidei</taxon>
        <taxon>Cottales</taxon>
        <taxon>Liparidae</taxon>
        <taxon>Liparis</taxon>
    </lineage>
</organism>